<name>A0A1D2NCW1_ORCCI</name>
<proteinExistence type="inferred from homology"/>
<keyword evidence="4 8" id="KW-0812">Transmembrane</keyword>
<keyword evidence="5 8" id="KW-1133">Transmembrane helix</keyword>
<keyword evidence="6 8" id="KW-0472">Membrane</keyword>
<feature type="transmembrane region" description="Helical" evidence="8">
    <location>
        <begin position="437"/>
        <end position="457"/>
    </location>
</feature>
<evidence type="ECO:0000256" key="1">
    <source>
        <dbReference type="ARBA" id="ARBA00004141"/>
    </source>
</evidence>
<keyword evidence="11" id="KW-1185">Reference proteome</keyword>
<dbReference type="Proteomes" id="UP000094527">
    <property type="component" value="Unassembled WGS sequence"/>
</dbReference>
<dbReference type="PANTHER" id="PTHR13533">
    <property type="entry name" value="N-ACETYLNEURAMINATE 9-O-ACETYLTRANSFERASE"/>
    <property type="match status" value="1"/>
</dbReference>
<feature type="transmembrane region" description="Helical" evidence="8">
    <location>
        <begin position="681"/>
        <end position="703"/>
    </location>
</feature>
<evidence type="ECO:0000256" key="8">
    <source>
        <dbReference type="SAM" id="Phobius"/>
    </source>
</evidence>
<feature type="transmembrane region" description="Helical" evidence="8">
    <location>
        <begin position="555"/>
        <end position="573"/>
    </location>
</feature>
<dbReference type="GO" id="GO:0016020">
    <property type="term" value="C:membrane"/>
    <property type="evidence" value="ECO:0007669"/>
    <property type="project" value="UniProtKB-SubCell"/>
</dbReference>
<dbReference type="Pfam" id="PF07779">
    <property type="entry name" value="Cas1_AcylT"/>
    <property type="match status" value="1"/>
</dbReference>
<evidence type="ECO:0000313" key="11">
    <source>
        <dbReference type="Proteomes" id="UP000094527"/>
    </source>
</evidence>
<protein>
    <submittedName>
        <fullName evidence="10">CAS1 domain-containing protein 1</fullName>
    </submittedName>
</protein>
<organism evidence="10 11">
    <name type="scientific">Orchesella cincta</name>
    <name type="common">Springtail</name>
    <name type="synonym">Podura cincta</name>
    <dbReference type="NCBI Taxonomy" id="48709"/>
    <lineage>
        <taxon>Eukaryota</taxon>
        <taxon>Metazoa</taxon>
        <taxon>Ecdysozoa</taxon>
        <taxon>Arthropoda</taxon>
        <taxon>Hexapoda</taxon>
        <taxon>Collembola</taxon>
        <taxon>Entomobryomorpha</taxon>
        <taxon>Entomobryoidea</taxon>
        <taxon>Orchesellidae</taxon>
        <taxon>Orchesellinae</taxon>
        <taxon>Orchesella</taxon>
    </lineage>
</organism>
<feature type="transmembrane region" description="Helical" evidence="8">
    <location>
        <begin position="741"/>
        <end position="760"/>
    </location>
</feature>
<reference evidence="10 11" key="1">
    <citation type="journal article" date="2016" name="Genome Biol. Evol.">
        <title>Gene Family Evolution Reflects Adaptation to Soil Environmental Stressors in the Genome of the Collembolan Orchesella cincta.</title>
        <authorList>
            <person name="Faddeeva-Vakhrusheva A."/>
            <person name="Derks M.F."/>
            <person name="Anvar S.Y."/>
            <person name="Agamennone V."/>
            <person name="Suring W."/>
            <person name="Smit S."/>
            <person name="van Straalen N.M."/>
            <person name="Roelofs D."/>
        </authorList>
    </citation>
    <scope>NUCLEOTIDE SEQUENCE [LARGE SCALE GENOMIC DNA]</scope>
    <source>
        <tissue evidence="10">Mixed pool</tissue>
    </source>
</reference>
<dbReference type="OMA" id="WSAREWA"/>
<dbReference type="InterPro" id="IPR012419">
    <property type="entry name" value="Cas1_AcylTrans_dom"/>
</dbReference>
<dbReference type="GO" id="GO:0016740">
    <property type="term" value="F:transferase activity"/>
    <property type="evidence" value="ECO:0007669"/>
    <property type="project" value="UniProtKB-KW"/>
</dbReference>
<evidence type="ECO:0000256" key="5">
    <source>
        <dbReference type="ARBA" id="ARBA00022989"/>
    </source>
</evidence>
<dbReference type="AlphaFoldDB" id="A0A1D2NCW1"/>
<gene>
    <name evidence="10" type="ORF">Ocin01_03840</name>
</gene>
<feature type="transmembrane region" description="Helical" evidence="8">
    <location>
        <begin position="477"/>
        <end position="496"/>
    </location>
</feature>
<dbReference type="GO" id="GO:0005975">
    <property type="term" value="P:carbohydrate metabolic process"/>
    <property type="evidence" value="ECO:0007669"/>
    <property type="project" value="UniProtKB-ARBA"/>
</dbReference>
<evidence type="ECO:0000256" key="6">
    <source>
        <dbReference type="ARBA" id="ARBA00023136"/>
    </source>
</evidence>
<feature type="transmembrane region" description="Helical" evidence="8">
    <location>
        <begin position="406"/>
        <end position="425"/>
    </location>
</feature>
<comment type="subcellular location">
    <subcellularLocation>
        <location evidence="1">Membrane</location>
        <topology evidence="1">Multi-pass membrane protein</topology>
    </subcellularLocation>
</comment>
<comment type="caution">
    <text evidence="10">The sequence shown here is derived from an EMBL/GenBank/DDBJ whole genome shotgun (WGS) entry which is preliminary data.</text>
</comment>
<evidence type="ECO:0000259" key="9">
    <source>
        <dbReference type="Pfam" id="PF07779"/>
    </source>
</evidence>
<dbReference type="InterPro" id="IPR036514">
    <property type="entry name" value="SGNH_hydro_sf"/>
</dbReference>
<dbReference type="GO" id="GO:0005794">
    <property type="term" value="C:Golgi apparatus"/>
    <property type="evidence" value="ECO:0007669"/>
    <property type="project" value="UniProtKB-ARBA"/>
</dbReference>
<sequence>MQQLIPGSPSALRKDAAKNDFVHHFNSKNAKLIACCIVAGFIIYHTVLRLTHGIDSCQWLMSDGNFRDAVWQPYGCMMHHYSHVDARRCLRYMEYWGGKNYFAFIGDSRMQQLYHSFNRQVSEAYRWGPMTTGGSAADPFMSASMEDIDFNSPTNLVTSNLSYNDSQLGLRVQYIWYTYPNKSLISALQAWRQSDDWPSVIVVGVGGWPMKDLNALDLNDVEEFTASITHLVVSIDKLVEKGAKVIWALTDPVNPEKLSKNNEWIAMTNEKIDAYNDNALKILRYSKALVWSSGRLVAAENIDETPDGYHLGHKTLFHDSQILLNMYCNDNMNYNDATCCSSSEKVSSLQIVTFTILTLSFIFAAAAFLRRIWRRARESNFVSYQSLRNNGYGHYEPNDNFTDGQYHAFTSLAKLALIMGFFFICDRTTMFMKENKYFTQTNFWLPVIYILVLGIFFTEDSTYTKVMHYDQDNETKGWMVLLILVYNMMGASQVVPIYMFVKILYSAFLFLHGWNQFIAYLQRGDYGVVRFLQDLFRLNVMAVLLCLCMNRPYQFYEFIPLISFWTFVVYVSLSIPPRITWTTCETNSLNYLYLILKLVGIFSFTTILYISEVFFEKVFVTRPWKALFVTTDDDIREWWTRWKIDRYSMPCGMVLALAYHLGRKYKVLEDDNHGNLFSTRVSLSAVLFSILGITGYGIFSLLCRNQLECVEIHSYVTFIPITSYILLRNVSGMLRTRFSTFFAWFGQIWVELLVGQYHIWQGADGHGVLVLVPAYPVGNVLLTALVFACAAHEVRKCTEVLLPYAVPEDWRKALRNVCLFLLVLVPIGINDGMF</sequence>
<evidence type="ECO:0000256" key="2">
    <source>
        <dbReference type="ARBA" id="ARBA00010666"/>
    </source>
</evidence>
<feature type="transmembrane region" description="Helical" evidence="8">
    <location>
        <begin position="813"/>
        <end position="829"/>
    </location>
</feature>
<dbReference type="OrthoDB" id="1932925at2759"/>
<keyword evidence="7" id="KW-0325">Glycoprotein</keyword>
<feature type="transmembrane region" description="Helical" evidence="8">
    <location>
        <begin position="351"/>
        <end position="373"/>
    </location>
</feature>
<feature type="transmembrane region" description="Helical" evidence="8">
    <location>
        <begin position="593"/>
        <end position="615"/>
    </location>
</feature>
<dbReference type="PANTHER" id="PTHR13533:SF1">
    <property type="entry name" value="N-ACETYLNEURAMINATE 9-O-ACETYLTRANSFERASE"/>
    <property type="match status" value="1"/>
</dbReference>
<evidence type="ECO:0000256" key="3">
    <source>
        <dbReference type="ARBA" id="ARBA00022679"/>
    </source>
</evidence>
<evidence type="ECO:0000313" key="10">
    <source>
        <dbReference type="EMBL" id="ODN02826.1"/>
    </source>
</evidence>
<dbReference type="Gene3D" id="3.40.50.1110">
    <property type="entry name" value="SGNH hydrolase"/>
    <property type="match status" value="1"/>
</dbReference>
<comment type="similarity">
    <text evidence="2">Belongs to the PC-esterase family. CASD1 subfamily.</text>
</comment>
<feature type="domain" description="Cas1p 10 TM acyl transferase" evidence="9">
    <location>
        <begin position="332"/>
        <end position="818"/>
    </location>
</feature>
<dbReference type="EMBL" id="LJIJ01000094">
    <property type="protein sequence ID" value="ODN02826.1"/>
    <property type="molecule type" value="Genomic_DNA"/>
</dbReference>
<evidence type="ECO:0000256" key="7">
    <source>
        <dbReference type="ARBA" id="ARBA00023180"/>
    </source>
</evidence>
<accession>A0A1D2NCW1</accession>
<keyword evidence="3" id="KW-0808">Transferase</keyword>
<feature type="transmembrane region" description="Helical" evidence="8">
    <location>
        <begin position="772"/>
        <end position="792"/>
    </location>
</feature>
<evidence type="ECO:0000256" key="4">
    <source>
        <dbReference type="ARBA" id="ARBA00022692"/>
    </source>
</evidence>